<feature type="transmembrane region" description="Helical" evidence="8">
    <location>
        <begin position="379"/>
        <end position="400"/>
    </location>
</feature>
<dbReference type="InterPro" id="IPR005829">
    <property type="entry name" value="Sugar_transporter_CS"/>
</dbReference>
<evidence type="ECO:0000256" key="3">
    <source>
        <dbReference type="ARBA" id="ARBA00022448"/>
    </source>
</evidence>
<keyword evidence="6 8" id="KW-1133">Transmembrane helix</keyword>
<dbReference type="PANTHER" id="PTHR42718:SF46">
    <property type="entry name" value="BLR6921 PROTEIN"/>
    <property type="match status" value="1"/>
</dbReference>
<keyword evidence="11" id="KW-1185">Reference proteome</keyword>
<feature type="transmembrane region" description="Helical" evidence="8">
    <location>
        <begin position="314"/>
        <end position="335"/>
    </location>
</feature>
<reference evidence="10 11" key="2">
    <citation type="submission" date="2024-11" db="EMBL/GenBank/DDBJ databases">
        <title>Using genomics to understand microbial adaptation to soil warming.</title>
        <authorList>
            <person name="Deangelis K.M. PhD."/>
        </authorList>
    </citation>
    <scope>NUCLEOTIDE SEQUENCE [LARGE SCALE GENOMIC DNA]</scope>
    <source>
        <strain evidence="10 11">GAS97</strain>
    </source>
</reference>
<dbReference type="EMBL" id="JBIYDN010000046">
    <property type="protein sequence ID" value="MFK4448221.1"/>
    <property type="molecule type" value="Genomic_DNA"/>
</dbReference>
<evidence type="ECO:0000256" key="5">
    <source>
        <dbReference type="ARBA" id="ARBA00022692"/>
    </source>
</evidence>
<evidence type="ECO:0000256" key="4">
    <source>
        <dbReference type="ARBA" id="ARBA00022475"/>
    </source>
</evidence>
<accession>A0ABW8MWW6</accession>
<keyword evidence="7 8" id="KW-0472">Membrane</keyword>
<dbReference type="SUPFAM" id="SSF103473">
    <property type="entry name" value="MFS general substrate transporter"/>
    <property type="match status" value="1"/>
</dbReference>
<comment type="subcellular location">
    <subcellularLocation>
        <location evidence="8">Cell inner membrane</location>
        <topology evidence="8">Multi-pass membrane protein</topology>
    </subcellularLocation>
    <subcellularLocation>
        <location evidence="1">Cell membrane</location>
        <topology evidence="1">Multi-pass membrane protein</topology>
    </subcellularLocation>
</comment>
<keyword evidence="3 8" id="KW-0813">Transport</keyword>
<comment type="similarity">
    <text evidence="2 8">Belongs to the major facilitator superfamily. Bcr/CmlA family.</text>
</comment>
<feature type="transmembrane region" description="Helical" evidence="8">
    <location>
        <begin position="249"/>
        <end position="267"/>
    </location>
</feature>
<feature type="transmembrane region" description="Helical" evidence="8">
    <location>
        <begin position="406"/>
        <end position="429"/>
    </location>
</feature>
<sequence length="433" mass="45097">MLSIATLAPTADLRSGIGSVARQVGQRDAGQLTLPSFKASMTSTSSPPALCTLVSLCAISVLPLSIFLPSLPNIAADFHTDYAFATLALSGYALISAGIELVTGPLSDRFGRRPLLLTGLAVFVVGSIGCAVSTNAWTFLVFRALQAPITSCYPLSMAVIRDTTGRQKTASRIGYVVMAAALAPMLGPTLGGTLDRFAGWRAIFWSLALLGTTLLVICWFDLEETHTKTSDTSRQRLLAYTALLRERRFWGYSLCMAFSTGTFYAFLSGAPLAAKVAFELPTAQLGFYMGTITAGFVLGSFVSARYATRYPLTAILIVGRVIACAGPLIALALFLAGVKHAIALFGPCMLVGIGNGLSNPCAHAGAISLRPDLAGSASGLIGAMTIAGGSALSSATGALLTENNAVCAPLCLMLLSSLVALSIAVYVHVSGRY</sequence>
<evidence type="ECO:0000256" key="8">
    <source>
        <dbReference type="RuleBase" id="RU365088"/>
    </source>
</evidence>
<dbReference type="PROSITE" id="PS00216">
    <property type="entry name" value="SUGAR_TRANSPORT_1"/>
    <property type="match status" value="1"/>
</dbReference>
<evidence type="ECO:0000256" key="7">
    <source>
        <dbReference type="ARBA" id="ARBA00023136"/>
    </source>
</evidence>
<keyword evidence="4" id="KW-1003">Cell membrane</keyword>
<dbReference type="Proteomes" id="UP001620514">
    <property type="component" value="Unassembled WGS sequence"/>
</dbReference>
<evidence type="ECO:0000259" key="9">
    <source>
        <dbReference type="PROSITE" id="PS50850"/>
    </source>
</evidence>
<feature type="transmembrane region" description="Helical" evidence="8">
    <location>
        <begin position="202"/>
        <end position="220"/>
    </location>
</feature>
<feature type="transmembrane region" description="Helical" evidence="8">
    <location>
        <begin position="172"/>
        <end position="190"/>
    </location>
</feature>
<keyword evidence="5 8" id="KW-0812">Transmembrane</keyword>
<evidence type="ECO:0000313" key="10">
    <source>
        <dbReference type="EMBL" id="MFK4448221.1"/>
    </source>
</evidence>
<dbReference type="PRINTS" id="PR01036">
    <property type="entry name" value="TCRTETB"/>
</dbReference>
<dbReference type="PANTHER" id="PTHR42718">
    <property type="entry name" value="MAJOR FACILITATOR SUPERFAMILY MULTIDRUG TRANSPORTER MFSC"/>
    <property type="match status" value="1"/>
</dbReference>
<dbReference type="CDD" id="cd17320">
    <property type="entry name" value="MFS_MdfA_MDR_like"/>
    <property type="match status" value="1"/>
</dbReference>
<feature type="transmembrane region" description="Helical" evidence="8">
    <location>
        <begin position="115"/>
        <end position="134"/>
    </location>
</feature>
<feature type="transmembrane region" description="Helical" evidence="8">
    <location>
        <begin position="82"/>
        <end position="103"/>
    </location>
</feature>
<dbReference type="InterPro" id="IPR036259">
    <property type="entry name" value="MFS_trans_sf"/>
</dbReference>
<feature type="transmembrane region" description="Helical" evidence="8">
    <location>
        <begin position="287"/>
        <end position="307"/>
    </location>
</feature>
<gene>
    <name evidence="10" type="ORF">ABH943_008265</name>
</gene>
<dbReference type="PROSITE" id="PS50850">
    <property type="entry name" value="MFS"/>
    <property type="match status" value="1"/>
</dbReference>
<name>A0ABW8MWW6_9BURK</name>
<dbReference type="InterPro" id="IPR020846">
    <property type="entry name" value="MFS_dom"/>
</dbReference>
<feature type="transmembrane region" description="Helical" evidence="8">
    <location>
        <begin position="49"/>
        <end position="70"/>
    </location>
</feature>
<dbReference type="InterPro" id="IPR004812">
    <property type="entry name" value="Efflux_drug-R_Bcr/CmlA"/>
</dbReference>
<reference evidence="10 11" key="1">
    <citation type="submission" date="2024-10" db="EMBL/GenBank/DDBJ databases">
        <authorList>
            <person name="Deangelis K."/>
            <person name="Huntemann M."/>
            <person name="Clum A."/>
            <person name="Wang J."/>
            <person name="Palaniappan K."/>
            <person name="Ritter S."/>
            <person name="Chen I.-M."/>
            <person name="Stamatis D."/>
            <person name="Reddy T."/>
            <person name="O'Malley R."/>
            <person name="Daum C."/>
            <person name="Ng V."/>
            <person name="Ivanova N."/>
            <person name="Kyrpides N."/>
            <person name="Woyke T."/>
        </authorList>
    </citation>
    <scope>NUCLEOTIDE SEQUENCE [LARGE SCALE GENOMIC DNA]</scope>
    <source>
        <strain evidence="10 11">GAS97</strain>
    </source>
</reference>
<organism evidence="10 11">
    <name type="scientific">Caballeronia udeis</name>
    <dbReference type="NCBI Taxonomy" id="1232866"/>
    <lineage>
        <taxon>Bacteria</taxon>
        <taxon>Pseudomonadati</taxon>
        <taxon>Pseudomonadota</taxon>
        <taxon>Betaproteobacteria</taxon>
        <taxon>Burkholderiales</taxon>
        <taxon>Burkholderiaceae</taxon>
        <taxon>Caballeronia</taxon>
    </lineage>
</organism>
<dbReference type="Pfam" id="PF07690">
    <property type="entry name" value="MFS_1"/>
    <property type="match status" value="1"/>
</dbReference>
<feature type="domain" description="Major facilitator superfamily (MFS) profile" evidence="9">
    <location>
        <begin position="49"/>
        <end position="433"/>
    </location>
</feature>
<evidence type="ECO:0000256" key="1">
    <source>
        <dbReference type="ARBA" id="ARBA00004651"/>
    </source>
</evidence>
<feature type="transmembrane region" description="Helical" evidence="8">
    <location>
        <begin position="341"/>
        <end position="358"/>
    </location>
</feature>
<evidence type="ECO:0000256" key="6">
    <source>
        <dbReference type="ARBA" id="ARBA00022989"/>
    </source>
</evidence>
<keyword evidence="8" id="KW-0997">Cell inner membrane</keyword>
<dbReference type="NCBIfam" id="TIGR00710">
    <property type="entry name" value="efflux_Bcr_CflA"/>
    <property type="match status" value="1"/>
</dbReference>
<proteinExistence type="inferred from homology"/>
<dbReference type="InterPro" id="IPR011701">
    <property type="entry name" value="MFS"/>
</dbReference>
<comment type="caution">
    <text evidence="10">The sequence shown here is derived from an EMBL/GenBank/DDBJ whole genome shotgun (WGS) entry which is preliminary data.</text>
</comment>
<evidence type="ECO:0000313" key="11">
    <source>
        <dbReference type="Proteomes" id="UP001620514"/>
    </source>
</evidence>
<evidence type="ECO:0000256" key="2">
    <source>
        <dbReference type="ARBA" id="ARBA00006236"/>
    </source>
</evidence>
<protein>
    <recommendedName>
        <fullName evidence="8">Bcr/CflA family efflux transporter</fullName>
    </recommendedName>
</protein>
<comment type="caution">
    <text evidence="8">Lacks conserved residue(s) required for the propagation of feature annotation.</text>
</comment>
<dbReference type="Gene3D" id="1.20.1720.10">
    <property type="entry name" value="Multidrug resistance protein D"/>
    <property type="match status" value="1"/>
</dbReference>